<feature type="transmembrane region" description="Helical" evidence="11">
    <location>
        <begin position="123"/>
        <end position="142"/>
    </location>
</feature>
<dbReference type="Proteomes" id="UP000515163">
    <property type="component" value="Unplaced"/>
</dbReference>
<feature type="transmembrane region" description="Helical" evidence="11">
    <location>
        <begin position="83"/>
        <end position="103"/>
    </location>
</feature>
<dbReference type="GO" id="GO:0005765">
    <property type="term" value="C:lysosomal membrane"/>
    <property type="evidence" value="ECO:0007669"/>
    <property type="project" value="UniProtKB-SubCell"/>
</dbReference>
<evidence type="ECO:0000313" key="12">
    <source>
        <dbReference type="Proteomes" id="UP000515163"/>
    </source>
</evidence>
<evidence type="ECO:0000256" key="1">
    <source>
        <dbReference type="ARBA" id="ARBA00004155"/>
    </source>
</evidence>
<feature type="transmembrane region" description="Helical" evidence="11">
    <location>
        <begin position="27"/>
        <end position="46"/>
    </location>
</feature>
<dbReference type="GO" id="GO:0015293">
    <property type="term" value="F:symporter activity"/>
    <property type="evidence" value="ECO:0007669"/>
    <property type="project" value="UniProtKB-KW"/>
</dbReference>
<keyword evidence="3" id="KW-0813">Transport</keyword>
<protein>
    <submittedName>
        <fullName evidence="13">Cystinosin-like</fullName>
    </submittedName>
</protein>
<organism evidence="12 13">
    <name type="scientific">Actinia tenebrosa</name>
    <name type="common">Australian red waratah sea anemone</name>
    <dbReference type="NCBI Taxonomy" id="6105"/>
    <lineage>
        <taxon>Eukaryota</taxon>
        <taxon>Metazoa</taxon>
        <taxon>Cnidaria</taxon>
        <taxon>Anthozoa</taxon>
        <taxon>Hexacorallia</taxon>
        <taxon>Actiniaria</taxon>
        <taxon>Actiniidae</taxon>
        <taxon>Actinia</taxon>
    </lineage>
</organism>
<evidence type="ECO:0000256" key="7">
    <source>
        <dbReference type="ARBA" id="ARBA00022989"/>
    </source>
</evidence>
<reference evidence="13" key="1">
    <citation type="submission" date="2025-08" db="UniProtKB">
        <authorList>
            <consortium name="RefSeq"/>
        </authorList>
    </citation>
    <scope>IDENTIFICATION</scope>
    <source>
        <tissue evidence="13">Tentacle</tissue>
    </source>
</reference>
<dbReference type="KEGG" id="aten:116300191"/>
<feature type="transmembrane region" description="Helical" evidence="11">
    <location>
        <begin position="154"/>
        <end position="172"/>
    </location>
</feature>
<evidence type="ECO:0000256" key="2">
    <source>
        <dbReference type="ARBA" id="ARBA00006855"/>
    </source>
</evidence>
<dbReference type="FunCoup" id="A0A6P8IE43">
    <property type="interactions" value="817"/>
</dbReference>
<dbReference type="PANTHER" id="PTHR13131">
    <property type="entry name" value="CYSTINOSIN"/>
    <property type="match status" value="1"/>
</dbReference>
<comment type="catalytic activity">
    <reaction evidence="10">
        <text>L-cystine(out) + H(+)(out) = L-cystine(in) + H(+)(in)</text>
        <dbReference type="Rhea" id="RHEA:66172"/>
        <dbReference type="ChEBI" id="CHEBI:15378"/>
        <dbReference type="ChEBI" id="CHEBI:35491"/>
    </reaction>
    <physiologicalReaction direction="left-to-right" evidence="10">
        <dbReference type="Rhea" id="RHEA:66173"/>
    </physiologicalReaction>
</comment>
<keyword evidence="6" id="KW-0769">Symport</keyword>
<evidence type="ECO:0000256" key="4">
    <source>
        <dbReference type="ARBA" id="ARBA00022692"/>
    </source>
</evidence>
<evidence type="ECO:0000256" key="8">
    <source>
        <dbReference type="ARBA" id="ARBA00023136"/>
    </source>
</evidence>
<evidence type="ECO:0000256" key="10">
    <source>
        <dbReference type="ARBA" id="ARBA00048473"/>
    </source>
</evidence>
<dbReference type="AlphaFoldDB" id="A0A6P8IE43"/>
<sequence>MFWIPTVEHQYEKQHPGGINPVQLNDVVFTLHAIAVTLGTIFQCLIYDRGGQRVSNICKVLVAGSWLFAAIALVVTLTNKITWLTYLYYFSYIKIGVTLIKYIPQALMNYRRQSTSGWSIGNVLLDFTGGSFSILQMFLLAYNNDDWKSIFGDFTKFGLGAISIMFDTLFVVQHYCLYPSKEGYNPIDGRHEVTMPDGSLDRPVEGSQEPSVNRKHLFI</sequence>
<comment type="similarity">
    <text evidence="2">Belongs to the cystinosin family.</text>
</comment>
<dbReference type="InterPro" id="IPR006603">
    <property type="entry name" value="PQ-loop_rpt"/>
</dbReference>
<keyword evidence="9" id="KW-0458">Lysosome</keyword>
<dbReference type="InterPro" id="IPR005282">
    <property type="entry name" value="LC_transporter"/>
</dbReference>
<dbReference type="NCBIfam" id="TIGR00951">
    <property type="entry name" value="2A43"/>
    <property type="match status" value="1"/>
</dbReference>
<feature type="transmembrane region" description="Helical" evidence="11">
    <location>
        <begin position="58"/>
        <end position="77"/>
    </location>
</feature>
<evidence type="ECO:0000256" key="9">
    <source>
        <dbReference type="ARBA" id="ARBA00023228"/>
    </source>
</evidence>
<gene>
    <name evidence="13" type="primary">LOC116300191</name>
</gene>
<evidence type="ECO:0000256" key="5">
    <source>
        <dbReference type="ARBA" id="ARBA00022737"/>
    </source>
</evidence>
<proteinExistence type="inferred from homology"/>
<evidence type="ECO:0000256" key="3">
    <source>
        <dbReference type="ARBA" id="ARBA00022448"/>
    </source>
</evidence>
<comment type="subcellular location">
    <subcellularLocation>
        <location evidence="1">Lysosome membrane</location>
        <topology evidence="1">Multi-pass membrane protein</topology>
    </subcellularLocation>
</comment>
<dbReference type="Gene3D" id="1.20.1280.290">
    <property type="match status" value="1"/>
</dbReference>
<name>A0A6P8IE43_ACTTE</name>
<dbReference type="SMART" id="SM00679">
    <property type="entry name" value="CTNS"/>
    <property type="match status" value="1"/>
</dbReference>
<dbReference type="Pfam" id="PF04193">
    <property type="entry name" value="PQ-loop"/>
    <property type="match status" value="1"/>
</dbReference>
<keyword evidence="12" id="KW-1185">Reference proteome</keyword>
<keyword evidence="8 11" id="KW-0472">Membrane</keyword>
<keyword evidence="5" id="KW-0677">Repeat</keyword>
<dbReference type="GeneID" id="116300191"/>
<evidence type="ECO:0000313" key="13">
    <source>
        <dbReference type="RefSeq" id="XP_031564862.1"/>
    </source>
</evidence>
<dbReference type="GO" id="GO:0015184">
    <property type="term" value="F:L-cystine transmembrane transporter activity"/>
    <property type="evidence" value="ECO:0007669"/>
    <property type="project" value="TreeGrafter"/>
</dbReference>
<keyword evidence="4 11" id="KW-0812">Transmembrane</keyword>
<dbReference type="InParanoid" id="A0A6P8IE43"/>
<dbReference type="OrthoDB" id="75720at2759"/>
<dbReference type="RefSeq" id="XP_031564862.1">
    <property type="nucleotide sequence ID" value="XM_031709002.1"/>
</dbReference>
<accession>A0A6P8IE43</accession>
<keyword evidence="7 11" id="KW-1133">Transmembrane helix</keyword>
<evidence type="ECO:0000256" key="6">
    <source>
        <dbReference type="ARBA" id="ARBA00022847"/>
    </source>
</evidence>
<dbReference type="FunFam" id="1.20.1280.290:FF:000016">
    <property type="entry name" value="Cystinosin homolog"/>
    <property type="match status" value="1"/>
</dbReference>
<evidence type="ECO:0000256" key="11">
    <source>
        <dbReference type="SAM" id="Phobius"/>
    </source>
</evidence>
<dbReference type="PANTHER" id="PTHR13131:SF5">
    <property type="entry name" value="CYSTINOSIN"/>
    <property type="match status" value="1"/>
</dbReference>